<accession>A0A6G1DSI4</accession>
<dbReference type="Proteomes" id="UP000479710">
    <property type="component" value="Unassembled WGS sequence"/>
</dbReference>
<evidence type="ECO:0000313" key="2">
    <source>
        <dbReference type="Proteomes" id="UP000479710"/>
    </source>
</evidence>
<name>A0A6G1DSI4_9ORYZ</name>
<protein>
    <submittedName>
        <fullName evidence="1">Uncharacterized protein</fullName>
    </submittedName>
</protein>
<sequence length="75" mass="8440">MAMKAWFDTKTAPCAFMPGDMVLQCALNPGKLQNKWEGPFVVSRASVRGAYHLTNLEDTPLPHPWNAEALKNYYV</sequence>
<reference evidence="1 2" key="1">
    <citation type="submission" date="2019-11" db="EMBL/GenBank/DDBJ databases">
        <title>Whole genome sequence of Oryza granulata.</title>
        <authorList>
            <person name="Li W."/>
        </authorList>
    </citation>
    <scope>NUCLEOTIDE SEQUENCE [LARGE SCALE GENOMIC DNA]</scope>
    <source>
        <strain evidence="2">cv. Menghai</strain>
        <tissue evidence="1">Leaf</tissue>
    </source>
</reference>
<dbReference type="AlphaFoldDB" id="A0A6G1DSI4"/>
<organism evidence="1 2">
    <name type="scientific">Oryza meyeriana var. granulata</name>
    <dbReference type="NCBI Taxonomy" id="110450"/>
    <lineage>
        <taxon>Eukaryota</taxon>
        <taxon>Viridiplantae</taxon>
        <taxon>Streptophyta</taxon>
        <taxon>Embryophyta</taxon>
        <taxon>Tracheophyta</taxon>
        <taxon>Spermatophyta</taxon>
        <taxon>Magnoliopsida</taxon>
        <taxon>Liliopsida</taxon>
        <taxon>Poales</taxon>
        <taxon>Poaceae</taxon>
        <taxon>BOP clade</taxon>
        <taxon>Oryzoideae</taxon>
        <taxon>Oryzeae</taxon>
        <taxon>Oryzinae</taxon>
        <taxon>Oryza</taxon>
        <taxon>Oryza meyeriana</taxon>
    </lineage>
</organism>
<dbReference type="EMBL" id="SPHZ02000006">
    <property type="protein sequence ID" value="KAF0915351.1"/>
    <property type="molecule type" value="Genomic_DNA"/>
</dbReference>
<evidence type="ECO:0000313" key="1">
    <source>
        <dbReference type="EMBL" id="KAF0915351.1"/>
    </source>
</evidence>
<proteinExistence type="predicted"/>
<keyword evidence="2" id="KW-1185">Reference proteome</keyword>
<gene>
    <name evidence="1" type="ORF">E2562_035842</name>
</gene>
<comment type="caution">
    <text evidence="1">The sequence shown here is derived from an EMBL/GenBank/DDBJ whole genome shotgun (WGS) entry which is preliminary data.</text>
</comment>
<dbReference type="OrthoDB" id="686884at2759"/>